<evidence type="ECO:0000313" key="2">
    <source>
        <dbReference type="EMBL" id="OTA04923.1"/>
    </source>
</evidence>
<keyword evidence="3" id="KW-1185">Reference proteome</keyword>
<protein>
    <submittedName>
        <fullName evidence="2">Uncharacterized protein</fullName>
    </submittedName>
</protein>
<proteinExistence type="predicted"/>
<dbReference type="EMBL" id="LFMI01000554">
    <property type="protein sequence ID" value="OTA04923.1"/>
    <property type="molecule type" value="Genomic_DNA"/>
</dbReference>
<accession>A0A2H2ZCL2</accession>
<organism evidence="2 3">
    <name type="scientific">Trichoderma parareesei</name>
    <name type="common">Filamentous fungus</name>
    <dbReference type="NCBI Taxonomy" id="858221"/>
    <lineage>
        <taxon>Eukaryota</taxon>
        <taxon>Fungi</taxon>
        <taxon>Dikarya</taxon>
        <taxon>Ascomycota</taxon>
        <taxon>Pezizomycotina</taxon>
        <taxon>Sordariomycetes</taxon>
        <taxon>Hypocreomycetidae</taxon>
        <taxon>Hypocreales</taxon>
        <taxon>Hypocreaceae</taxon>
        <taxon>Trichoderma</taxon>
    </lineage>
</organism>
<evidence type="ECO:0000313" key="3">
    <source>
        <dbReference type="Proteomes" id="UP000219286"/>
    </source>
</evidence>
<feature type="compositionally biased region" description="Polar residues" evidence="1">
    <location>
        <begin position="1"/>
        <end position="10"/>
    </location>
</feature>
<dbReference type="Proteomes" id="UP000219286">
    <property type="component" value="Unassembled WGS sequence"/>
</dbReference>
<dbReference type="AlphaFoldDB" id="A0A2H2ZCL2"/>
<sequence>MSSLSKQAASSDKRSHACDSSYASAAPSFTPPAPQYRFLRSPAQRFARNEADVGPSHAERALTPSIAPAADLSNRHLPSARKGGRQAGRQAAARGNDSDILLPKSMNISWLAFHRRQLTARCRHTRKHRPVSSRLHRMVNACTCSQRAKQSVYAAIALDA</sequence>
<name>A0A2H2ZCL2_TRIPA</name>
<reference evidence="2 3" key="1">
    <citation type="journal article" date="2015" name="Genome Announc.">
        <title>Genome sequence and annotation of Trichoderma parareesei, the ancestor of the cellulase producer Trichoderma reesei.</title>
        <authorList>
            <person name="Yang D."/>
            <person name="Pomraning K."/>
            <person name="Kopchinskiy A."/>
            <person name="Karimi Aghcheh R."/>
            <person name="Atanasova L."/>
            <person name="Chenthamara K."/>
            <person name="Baker S.E."/>
            <person name="Zhang R."/>
            <person name="Shen Q."/>
            <person name="Freitag M."/>
            <person name="Kubicek C.P."/>
            <person name="Druzhinina I.S."/>
        </authorList>
    </citation>
    <scope>NUCLEOTIDE SEQUENCE [LARGE SCALE GENOMIC DNA]</scope>
    <source>
        <strain evidence="2 3">CBS 125925</strain>
    </source>
</reference>
<comment type="caution">
    <text evidence="2">The sequence shown here is derived from an EMBL/GenBank/DDBJ whole genome shotgun (WGS) entry which is preliminary data.</text>
</comment>
<gene>
    <name evidence="2" type="ORF">A9Z42_0055240</name>
</gene>
<evidence type="ECO:0000256" key="1">
    <source>
        <dbReference type="SAM" id="MobiDB-lite"/>
    </source>
</evidence>
<feature type="region of interest" description="Disordered" evidence="1">
    <location>
        <begin position="1"/>
        <end position="98"/>
    </location>
</feature>